<protein>
    <submittedName>
        <fullName evidence="3">Similar to Rrad: GTP-binding protein RAD (Mus musculus)</fullName>
    </submittedName>
</protein>
<evidence type="ECO:0000256" key="1">
    <source>
        <dbReference type="ARBA" id="ARBA00008846"/>
    </source>
</evidence>
<dbReference type="GO" id="GO:0005886">
    <property type="term" value="C:plasma membrane"/>
    <property type="evidence" value="ECO:0007669"/>
    <property type="project" value="TreeGrafter"/>
</dbReference>
<accession>A0A8J2HC68</accession>
<proteinExistence type="inferred from homology"/>
<dbReference type="GO" id="GO:0003924">
    <property type="term" value="F:GTPase activity"/>
    <property type="evidence" value="ECO:0007669"/>
    <property type="project" value="InterPro"/>
</dbReference>
<dbReference type="InterPro" id="IPR027417">
    <property type="entry name" value="P-loop_NTPase"/>
</dbReference>
<dbReference type="GO" id="GO:0005246">
    <property type="term" value="F:calcium channel regulator activity"/>
    <property type="evidence" value="ECO:0007669"/>
    <property type="project" value="TreeGrafter"/>
</dbReference>
<dbReference type="Gene3D" id="3.40.50.300">
    <property type="entry name" value="P-loop containing nucleotide triphosphate hydrolases"/>
    <property type="match status" value="1"/>
</dbReference>
<sequence length="89" mass="10154">MTRPCLVQYWATKLGAPILGHDWAQLGKENQPEAYIVMYSVIDKVSFQQAEELLSKLHDQNVMRARPAILVGNKIDLVRSRVINFQGML</sequence>
<dbReference type="AlphaFoldDB" id="A0A8J2HC68"/>
<dbReference type="PANTHER" id="PTHR45775:SF1">
    <property type="entry name" value="RAD, GEM_KIR FAMILY MEMBER 3, ISOFORM E"/>
    <property type="match status" value="1"/>
</dbReference>
<evidence type="ECO:0000256" key="2">
    <source>
        <dbReference type="ARBA" id="ARBA00022553"/>
    </source>
</evidence>
<dbReference type="EMBL" id="CAJNRD030001120">
    <property type="protein sequence ID" value="CAG5093108.1"/>
    <property type="molecule type" value="Genomic_DNA"/>
</dbReference>
<organism evidence="3 4">
    <name type="scientific">Cotesia congregata</name>
    <name type="common">Parasitoid wasp</name>
    <name type="synonym">Apanteles congregatus</name>
    <dbReference type="NCBI Taxonomy" id="51543"/>
    <lineage>
        <taxon>Eukaryota</taxon>
        <taxon>Metazoa</taxon>
        <taxon>Ecdysozoa</taxon>
        <taxon>Arthropoda</taxon>
        <taxon>Hexapoda</taxon>
        <taxon>Insecta</taxon>
        <taxon>Pterygota</taxon>
        <taxon>Neoptera</taxon>
        <taxon>Endopterygota</taxon>
        <taxon>Hymenoptera</taxon>
        <taxon>Apocrita</taxon>
        <taxon>Ichneumonoidea</taxon>
        <taxon>Braconidae</taxon>
        <taxon>Microgastrinae</taxon>
        <taxon>Cotesia</taxon>
    </lineage>
</organism>
<dbReference type="SUPFAM" id="SSF52540">
    <property type="entry name" value="P-loop containing nucleoside triphosphate hydrolases"/>
    <property type="match status" value="1"/>
</dbReference>
<dbReference type="GO" id="GO:0005525">
    <property type="term" value="F:GTP binding"/>
    <property type="evidence" value="ECO:0007669"/>
    <property type="project" value="InterPro"/>
</dbReference>
<reference evidence="3" key="1">
    <citation type="submission" date="2021-04" db="EMBL/GenBank/DDBJ databases">
        <authorList>
            <person name="Chebbi M.A.C M."/>
        </authorList>
    </citation>
    <scope>NUCLEOTIDE SEQUENCE</scope>
</reference>
<dbReference type="InterPro" id="IPR051641">
    <property type="entry name" value="RGK_GTP-binding_reg"/>
</dbReference>
<dbReference type="Pfam" id="PF00071">
    <property type="entry name" value="Ras"/>
    <property type="match status" value="1"/>
</dbReference>
<comment type="similarity">
    <text evidence="1">Belongs to the small GTPase superfamily. RGK family.</text>
</comment>
<dbReference type="PANTHER" id="PTHR45775">
    <property type="entry name" value="RAD, GEM/KIR FAMILY MEMBER 2, ISOFORM C"/>
    <property type="match status" value="1"/>
</dbReference>
<keyword evidence="2" id="KW-0597">Phosphoprotein</keyword>
<dbReference type="OrthoDB" id="5239715at2759"/>
<keyword evidence="4" id="KW-1185">Reference proteome</keyword>
<evidence type="ECO:0000313" key="4">
    <source>
        <dbReference type="Proteomes" id="UP000786811"/>
    </source>
</evidence>
<dbReference type="InterPro" id="IPR001806">
    <property type="entry name" value="Small_GTPase"/>
</dbReference>
<comment type="caution">
    <text evidence="3">The sequence shown here is derived from an EMBL/GenBank/DDBJ whole genome shotgun (WGS) entry which is preliminary data.</text>
</comment>
<evidence type="ECO:0000313" key="3">
    <source>
        <dbReference type="EMBL" id="CAG5093108.1"/>
    </source>
</evidence>
<name>A0A8J2HC68_COTCN</name>
<gene>
    <name evidence="3" type="ORF">HICCMSTLAB_LOCUS6587</name>
</gene>
<dbReference type="Proteomes" id="UP000786811">
    <property type="component" value="Unassembled WGS sequence"/>
</dbReference>